<dbReference type="RefSeq" id="WP_190763221.1">
    <property type="nucleotide sequence ID" value="NZ_JACXLD010000002.1"/>
</dbReference>
<evidence type="ECO:0000313" key="10">
    <source>
        <dbReference type="Proteomes" id="UP000610558"/>
    </source>
</evidence>
<evidence type="ECO:0000256" key="5">
    <source>
        <dbReference type="ARBA" id="ARBA00025933"/>
    </source>
</evidence>
<comment type="similarity">
    <text evidence="2">Belongs to the flagella basal body rod proteins family.</text>
</comment>
<evidence type="ECO:0000256" key="4">
    <source>
        <dbReference type="ARBA" id="ARBA00023143"/>
    </source>
</evidence>
<proteinExistence type="inferred from homology"/>
<keyword evidence="9" id="KW-0282">Flagellum</keyword>
<evidence type="ECO:0000313" key="9">
    <source>
        <dbReference type="EMBL" id="MBD2858412.1"/>
    </source>
</evidence>
<reference evidence="9" key="1">
    <citation type="submission" date="2020-09" db="EMBL/GenBank/DDBJ databases">
        <authorList>
            <person name="Yoon J.-W."/>
        </authorList>
    </citation>
    <scope>NUCLEOTIDE SEQUENCE</scope>
    <source>
        <strain evidence="9">KMU-158</strain>
    </source>
</reference>
<evidence type="ECO:0000256" key="3">
    <source>
        <dbReference type="ARBA" id="ARBA00017941"/>
    </source>
</evidence>
<dbReference type="GO" id="GO:0030694">
    <property type="term" value="C:bacterial-type flagellum basal body, rod"/>
    <property type="evidence" value="ECO:0007669"/>
    <property type="project" value="UniProtKB-UniRule"/>
</dbReference>
<evidence type="ECO:0000256" key="2">
    <source>
        <dbReference type="ARBA" id="ARBA00009677"/>
    </source>
</evidence>
<evidence type="ECO:0000256" key="6">
    <source>
        <dbReference type="RuleBase" id="RU362062"/>
    </source>
</evidence>
<gene>
    <name evidence="9" type="primary">flgC</name>
    <name evidence="9" type="ORF">IB286_05260</name>
</gene>
<dbReference type="EMBL" id="JACXLD010000002">
    <property type="protein sequence ID" value="MBD2858412.1"/>
    <property type="molecule type" value="Genomic_DNA"/>
</dbReference>
<dbReference type="Proteomes" id="UP000610558">
    <property type="component" value="Unassembled WGS sequence"/>
</dbReference>
<dbReference type="Pfam" id="PF06429">
    <property type="entry name" value="Flg_bbr_C"/>
    <property type="match status" value="1"/>
</dbReference>
<keyword evidence="4 6" id="KW-0975">Bacterial flagellum</keyword>
<comment type="subunit">
    <text evidence="5 6">The basal body constitutes a major portion of the flagellar organelle and consists of four rings (L,P,S, and M) mounted on a central rod. The rod consists of about 26 subunits of FlgG in the distal portion, and FlgB, FlgC and FlgF are thought to build up the proximal portion of the rod with about 6 subunits each.</text>
</comment>
<keyword evidence="10" id="KW-1185">Reference proteome</keyword>
<feature type="domain" description="Flagellar basal body rod protein N-terminal" evidence="7">
    <location>
        <begin position="5"/>
        <end position="31"/>
    </location>
</feature>
<dbReference type="PROSITE" id="PS00588">
    <property type="entry name" value="FLAGELLA_BB_ROD"/>
    <property type="match status" value="1"/>
</dbReference>
<feature type="domain" description="Flagellar basal-body/hook protein C-terminal" evidence="8">
    <location>
        <begin position="86"/>
        <end position="130"/>
    </location>
</feature>
<comment type="caution">
    <text evidence="9">The sequence shown here is derived from an EMBL/GenBank/DDBJ whole genome shotgun (WGS) entry which is preliminary data.</text>
</comment>
<dbReference type="InterPro" id="IPR001444">
    <property type="entry name" value="Flag_bb_rod_N"/>
</dbReference>
<dbReference type="GO" id="GO:0071978">
    <property type="term" value="P:bacterial-type flagellum-dependent swarming motility"/>
    <property type="evidence" value="ECO:0007669"/>
    <property type="project" value="TreeGrafter"/>
</dbReference>
<keyword evidence="9" id="KW-0969">Cilium</keyword>
<evidence type="ECO:0000259" key="7">
    <source>
        <dbReference type="Pfam" id="PF00460"/>
    </source>
</evidence>
<evidence type="ECO:0000259" key="8">
    <source>
        <dbReference type="Pfam" id="PF06429"/>
    </source>
</evidence>
<sequence length="132" mass="14220">MASPMDIAASAMHAQMMRLNTVASNLANAETLSSSAADAYRSKQVVFSELLDNQRNNAGVAVSQVVESNAEIPKRYEPGHPLADENGYVYGSNVNTAEEMANMISASRAFQSNAEVYSTTKTLMLRTLQLGN</sequence>
<dbReference type="Pfam" id="PF00460">
    <property type="entry name" value="Flg_bb_rod"/>
    <property type="match status" value="1"/>
</dbReference>
<dbReference type="PANTHER" id="PTHR30435:SF2">
    <property type="entry name" value="FLAGELLAR BASAL-BODY ROD PROTEIN FLGC"/>
    <property type="match status" value="1"/>
</dbReference>
<dbReference type="InterPro" id="IPR019776">
    <property type="entry name" value="Flagellar_basal_body_rod_CS"/>
</dbReference>
<protein>
    <recommendedName>
        <fullName evidence="3 6">Flagellar basal-body rod protein FlgC</fullName>
    </recommendedName>
</protein>
<name>A0A927C1P7_9GAMM</name>
<organism evidence="9 10">
    <name type="scientific">Spongiibacter pelagi</name>
    <dbReference type="NCBI Taxonomy" id="2760804"/>
    <lineage>
        <taxon>Bacteria</taxon>
        <taxon>Pseudomonadati</taxon>
        <taxon>Pseudomonadota</taxon>
        <taxon>Gammaproteobacteria</taxon>
        <taxon>Cellvibrionales</taxon>
        <taxon>Spongiibacteraceae</taxon>
        <taxon>Spongiibacter</taxon>
    </lineage>
</organism>
<dbReference type="NCBIfam" id="TIGR01395">
    <property type="entry name" value="FlgC"/>
    <property type="match status" value="1"/>
</dbReference>
<keyword evidence="9" id="KW-0966">Cell projection</keyword>
<dbReference type="InterPro" id="IPR006299">
    <property type="entry name" value="FlgC"/>
</dbReference>
<dbReference type="AlphaFoldDB" id="A0A927C1P7"/>
<dbReference type="PANTHER" id="PTHR30435">
    <property type="entry name" value="FLAGELLAR PROTEIN"/>
    <property type="match status" value="1"/>
</dbReference>
<dbReference type="InterPro" id="IPR010930">
    <property type="entry name" value="Flg_bb/hook_C_dom"/>
</dbReference>
<evidence type="ECO:0000256" key="1">
    <source>
        <dbReference type="ARBA" id="ARBA00004117"/>
    </source>
</evidence>
<comment type="subcellular location">
    <subcellularLocation>
        <location evidence="1 6">Bacterial flagellum basal body</location>
    </subcellularLocation>
</comment>
<accession>A0A927C1P7</accession>